<evidence type="ECO:0000313" key="1">
    <source>
        <dbReference type="EMBL" id="KAK1313637.1"/>
    </source>
</evidence>
<comment type="caution">
    <text evidence="1">The sequence shown here is derived from an EMBL/GenBank/DDBJ whole genome shotgun (WGS) entry which is preliminary data.</text>
</comment>
<sequence length="152" mass="16535">MRGVVKHSLQWWIPLFGVCSNRGILCCCSRSDGTGDPSASSRSDVSSRELFERFNRLGLGTPVLGERFFRLKTLPDAKDIAQAMLHSSPKDTRSTIFFSSGSLRIVLKELEKQHKCAGRALTGSGCGSGESFSGRSLMLVGRAQAGRRGVRV</sequence>
<proteinExistence type="predicted"/>
<accession>A0AAV9EJQ9</accession>
<dbReference type="AlphaFoldDB" id="A0AAV9EJQ9"/>
<reference evidence="1" key="2">
    <citation type="submission" date="2023-06" db="EMBL/GenBank/DDBJ databases">
        <authorList>
            <person name="Ma L."/>
            <person name="Liu K.-W."/>
            <person name="Li Z."/>
            <person name="Hsiao Y.-Y."/>
            <person name="Qi Y."/>
            <person name="Fu T."/>
            <person name="Tang G."/>
            <person name="Zhang D."/>
            <person name="Sun W.-H."/>
            <person name="Liu D.-K."/>
            <person name="Li Y."/>
            <person name="Chen G.-Z."/>
            <person name="Liu X.-D."/>
            <person name="Liao X.-Y."/>
            <person name="Jiang Y.-T."/>
            <person name="Yu X."/>
            <person name="Hao Y."/>
            <person name="Huang J."/>
            <person name="Zhao X.-W."/>
            <person name="Ke S."/>
            <person name="Chen Y.-Y."/>
            <person name="Wu W.-L."/>
            <person name="Hsu J.-L."/>
            <person name="Lin Y.-F."/>
            <person name="Huang M.-D."/>
            <person name="Li C.-Y."/>
            <person name="Huang L."/>
            <person name="Wang Z.-W."/>
            <person name="Zhao X."/>
            <person name="Zhong W.-Y."/>
            <person name="Peng D.-H."/>
            <person name="Ahmad S."/>
            <person name="Lan S."/>
            <person name="Zhang J.-S."/>
            <person name="Tsai W.-C."/>
            <person name="Van De Peer Y."/>
            <person name="Liu Z.-J."/>
        </authorList>
    </citation>
    <scope>NUCLEOTIDE SEQUENCE</scope>
    <source>
        <strain evidence="1">CP</strain>
        <tissue evidence="1">Leaves</tissue>
    </source>
</reference>
<dbReference type="Proteomes" id="UP001180020">
    <property type="component" value="Unassembled WGS sequence"/>
</dbReference>
<reference evidence="1" key="1">
    <citation type="journal article" date="2023" name="Nat. Commun.">
        <title>Diploid and tetraploid genomes of Acorus and the evolution of monocots.</title>
        <authorList>
            <person name="Ma L."/>
            <person name="Liu K.W."/>
            <person name="Li Z."/>
            <person name="Hsiao Y.Y."/>
            <person name="Qi Y."/>
            <person name="Fu T."/>
            <person name="Tang G.D."/>
            <person name="Zhang D."/>
            <person name="Sun W.H."/>
            <person name="Liu D.K."/>
            <person name="Li Y."/>
            <person name="Chen G.Z."/>
            <person name="Liu X.D."/>
            <person name="Liao X.Y."/>
            <person name="Jiang Y.T."/>
            <person name="Yu X."/>
            <person name="Hao Y."/>
            <person name="Huang J."/>
            <person name="Zhao X.W."/>
            <person name="Ke S."/>
            <person name="Chen Y.Y."/>
            <person name="Wu W.L."/>
            <person name="Hsu J.L."/>
            <person name="Lin Y.F."/>
            <person name="Huang M.D."/>
            <person name="Li C.Y."/>
            <person name="Huang L."/>
            <person name="Wang Z.W."/>
            <person name="Zhao X."/>
            <person name="Zhong W.Y."/>
            <person name="Peng D.H."/>
            <person name="Ahmad S."/>
            <person name="Lan S."/>
            <person name="Zhang J.S."/>
            <person name="Tsai W.C."/>
            <person name="Van de Peer Y."/>
            <person name="Liu Z.J."/>
        </authorList>
    </citation>
    <scope>NUCLEOTIDE SEQUENCE</scope>
    <source>
        <strain evidence="1">CP</strain>
    </source>
</reference>
<protein>
    <submittedName>
        <fullName evidence="1">Uncharacterized protein</fullName>
    </submittedName>
</protein>
<name>A0AAV9EJQ9_ACOCL</name>
<keyword evidence="2" id="KW-1185">Reference proteome</keyword>
<evidence type="ECO:0000313" key="2">
    <source>
        <dbReference type="Proteomes" id="UP001180020"/>
    </source>
</evidence>
<gene>
    <name evidence="1" type="ORF">QJS10_CPA06g01070</name>
</gene>
<dbReference type="EMBL" id="JAUJYO010000006">
    <property type="protein sequence ID" value="KAK1313637.1"/>
    <property type="molecule type" value="Genomic_DNA"/>
</dbReference>
<organism evidence="1 2">
    <name type="scientific">Acorus calamus</name>
    <name type="common">Sweet flag</name>
    <dbReference type="NCBI Taxonomy" id="4465"/>
    <lineage>
        <taxon>Eukaryota</taxon>
        <taxon>Viridiplantae</taxon>
        <taxon>Streptophyta</taxon>
        <taxon>Embryophyta</taxon>
        <taxon>Tracheophyta</taxon>
        <taxon>Spermatophyta</taxon>
        <taxon>Magnoliopsida</taxon>
        <taxon>Liliopsida</taxon>
        <taxon>Acoraceae</taxon>
        <taxon>Acorus</taxon>
    </lineage>
</organism>